<dbReference type="Gene3D" id="4.10.1080.10">
    <property type="entry name" value="TSP type-3 repeat"/>
    <property type="match status" value="1"/>
</dbReference>
<dbReference type="EMBL" id="CP114014">
    <property type="protein sequence ID" value="XAY04900.1"/>
    <property type="molecule type" value="Genomic_DNA"/>
</dbReference>
<keyword evidence="1 3" id="KW-0732">Signal</keyword>
<evidence type="ECO:0000313" key="4">
    <source>
        <dbReference type="EMBL" id="XAY04900.1"/>
    </source>
</evidence>
<dbReference type="GO" id="GO:0007155">
    <property type="term" value="P:cell adhesion"/>
    <property type="evidence" value="ECO:0007669"/>
    <property type="project" value="InterPro"/>
</dbReference>
<evidence type="ECO:0000256" key="2">
    <source>
        <dbReference type="ARBA" id="ARBA00022837"/>
    </source>
</evidence>
<dbReference type="KEGG" id="parq:DSM112329_01738"/>
<evidence type="ECO:0000256" key="3">
    <source>
        <dbReference type="SAM" id="SignalP"/>
    </source>
</evidence>
<evidence type="ECO:0000256" key="1">
    <source>
        <dbReference type="ARBA" id="ARBA00022729"/>
    </source>
</evidence>
<organism evidence="4">
    <name type="scientific">Paraconexibacter sp. AEG42_29</name>
    <dbReference type="NCBI Taxonomy" id="2997339"/>
    <lineage>
        <taxon>Bacteria</taxon>
        <taxon>Bacillati</taxon>
        <taxon>Actinomycetota</taxon>
        <taxon>Thermoleophilia</taxon>
        <taxon>Solirubrobacterales</taxon>
        <taxon>Paraconexibacteraceae</taxon>
        <taxon>Paraconexibacter</taxon>
    </lineage>
</organism>
<name>A0AAU7ATC1_9ACTN</name>
<gene>
    <name evidence="4" type="ORF">DSM112329_01738</name>
</gene>
<dbReference type="GO" id="GO:0005509">
    <property type="term" value="F:calcium ion binding"/>
    <property type="evidence" value="ECO:0007669"/>
    <property type="project" value="InterPro"/>
</dbReference>
<accession>A0AAU7ATC1</accession>
<keyword evidence="2" id="KW-0106">Calcium</keyword>
<protein>
    <submittedName>
        <fullName evidence="4">Uncharacterized protein</fullName>
    </submittedName>
</protein>
<dbReference type="InterPro" id="IPR028974">
    <property type="entry name" value="TSP_type-3_rpt"/>
</dbReference>
<reference evidence="4" key="1">
    <citation type="submission" date="2022-12" db="EMBL/GenBank/DDBJ databases">
        <title>Paraconexibacter alkalitolerans sp. nov. and Baekduia alba sp. nov., isolated from soil and emended description of the genera Paraconexibacter (Chun et al., 2020) and Baekduia (An et al., 2020).</title>
        <authorList>
            <person name="Vieira S."/>
            <person name="Huber K.J."/>
            <person name="Geppert A."/>
            <person name="Wolf J."/>
            <person name="Neumann-Schaal M."/>
            <person name="Muesken M."/>
            <person name="Overmann J."/>
        </authorList>
    </citation>
    <scope>NUCLEOTIDE SEQUENCE</scope>
    <source>
        <strain evidence="4">AEG42_29</strain>
    </source>
</reference>
<feature type="signal peptide" evidence="3">
    <location>
        <begin position="1"/>
        <end position="38"/>
    </location>
</feature>
<dbReference type="InterPro" id="IPR003367">
    <property type="entry name" value="Thrombospondin_3-like_rpt"/>
</dbReference>
<sequence length="624" mass="61961">MLAGMSRRGVPPLVAVRRAGLVLAAAVLASFAAPTAQAASVTASSGATPTTVAFAGGPAGAANVIPAHPAWASLGGSSWIGYRSAQDGPAGPYVYRATLTLPPGAQNGSIAITWYGDDCSSVSVNGAASGPCAGNFAAGGVQTVTRPAIVGANALRFDVTNGGGPTGLLYRAVATYDADTDLDGVVDPVDNCPAVPNAGQANLDGDAFGDACDDDIDGDFVLNANDAFPLDPARAATGTAGTGGDPDGDQVTVAKAEDALALEAGETRTATLSCPAGGIMSDATVRVDAVDQGTGTPASVQVLEQRSTAPGTFTFTIRNTASGRAQVKLTAVCLPAATSAGTPLVVGAPLATPPTSVGPGPQTARLSCANGQIAIAPGFVASSGVARLIGVAYVADQGAVGTPAQRYRTIELTWVGDPAPATVVGSVRCLSATLGSGAGSRALALSTRTGGIDAAPGQTASGQVVCADDAKGIVATYALAPGLLLTGFDPQPKTRVFQVFNPTGGGLHADLGLLCLGDRTGRAGTTTVLRSLRLRSAASLSRTGRAVLVTATCAQACTGRITLRAAGSSVVSARGVVIRAAKGTSRVVLRVLPGQAQRVRRARTAQVTLVTTAGTQVQTVTLRR</sequence>
<dbReference type="AlphaFoldDB" id="A0AAU7ATC1"/>
<feature type="chain" id="PRO_5043862490" evidence="3">
    <location>
        <begin position="39"/>
        <end position="624"/>
    </location>
</feature>
<dbReference type="Pfam" id="PF02412">
    <property type="entry name" value="TSP_3"/>
    <property type="match status" value="2"/>
</dbReference>
<dbReference type="SUPFAM" id="SSF103647">
    <property type="entry name" value="TSP type-3 repeat"/>
    <property type="match status" value="1"/>
</dbReference>
<dbReference type="PANTHER" id="PTHR10199">
    <property type="entry name" value="THROMBOSPONDIN"/>
    <property type="match status" value="1"/>
</dbReference>
<proteinExistence type="predicted"/>